<dbReference type="AlphaFoldDB" id="A0A6P1E978"/>
<feature type="coiled-coil region" evidence="1">
    <location>
        <begin position="289"/>
        <end position="323"/>
    </location>
</feature>
<dbReference type="Proteomes" id="UP000465035">
    <property type="component" value="Chromosome"/>
</dbReference>
<proteinExistence type="predicted"/>
<evidence type="ECO:0000313" key="4">
    <source>
        <dbReference type="Proteomes" id="UP000465035"/>
    </source>
</evidence>
<organism evidence="3 4">
    <name type="scientific">Lentilactobacillus hilgardii</name>
    <name type="common">Lactobacillus hilgardii</name>
    <dbReference type="NCBI Taxonomy" id="1588"/>
    <lineage>
        <taxon>Bacteria</taxon>
        <taxon>Bacillati</taxon>
        <taxon>Bacillota</taxon>
        <taxon>Bacilli</taxon>
        <taxon>Lactobacillales</taxon>
        <taxon>Lactobacillaceae</taxon>
        <taxon>Lentilactobacillus</taxon>
    </lineage>
</organism>
<evidence type="ECO:0000256" key="2">
    <source>
        <dbReference type="SAM" id="SignalP"/>
    </source>
</evidence>
<evidence type="ECO:0000313" key="3">
    <source>
        <dbReference type="EMBL" id="QHB51283.1"/>
    </source>
</evidence>
<name>A0A6P1E978_LENHI</name>
<sequence length="536" mass="60903">MYFLFYKLRWGYVMKGHFKFAVMTALLFASAGIFGIAANANADVIDAPGSAGSIKQVNAGNVLKDYDEEALNTVNNDTPQGNTSKKYAKYDLDPSGYNYANSYSTISGSSQSNTFKTKWFLPDGFNVSNLQHGNFQSVTMDDSGNVYFVESNGTNTNQGAIVKFNMAKLQQLGVNNDPLALWQAFDYFNPYTTDGTAHNQEYEDAYNQMKGSFDQIKTLTNTLNQNKSWQNNQNNYQNNAQKWYYYWKNKKSKNQKIVKSAKYSYASKQKAKKVVKQATAKMAQWMKSYQMHKKKVANYNKKITSIQNQINTYQSQVDAVKAQNPEMFKYVDIAQTAQLSPEVDIGHGQTLAFNPQNKHIYLAEDNTLTDLKTRDDNNTVLEMDPNTLNPIREYNFKMYHGDSANLQLHTLAFDKSGNAYWGRKYGKGYILFYGRLDENGVSFQASQNMVGNRGGNTNQGMSYNPQNDRVYFVSDDILTSIPAEKVRDSNFTADDIHYQAFDSKREFESLTFDQDGYGYLLALWPPELMQSTAPLN</sequence>
<evidence type="ECO:0008006" key="5">
    <source>
        <dbReference type="Google" id="ProtNLM"/>
    </source>
</evidence>
<gene>
    <name evidence="3" type="ORF">GQR93_03095</name>
</gene>
<dbReference type="EMBL" id="CP047121">
    <property type="protein sequence ID" value="QHB51283.1"/>
    <property type="molecule type" value="Genomic_DNA"/>
</dbReference>
<evidence type="ECO:0000256" key="1">
    <source>
        <dbReference type="SAM" id="Coils"/>
    </source>
</evidence>
<dbReference type="SUPFAM" id="SSF63825">
    <property type="entry name" value="YWTD domain"/>
    <property type="match status" value="1"/>
</dbReference>
<keyword evidence="2" id="KW-0732">Signal</keyword>
<feature type="signal peptide" evidence="2">
    <location>
        <begin position="1"/>
        <end position="42"/>
    </location>
</feature>
<feature type="chain" id="PRO_5026843911" description="Extracellular protein" evidence="2">
    <location>
        <begin position="43"/>
        <end position="536"/>
    </location>
</feature>
<reference evidence="3 4" key="1">
    <citation type="submission" date="2019-12" db="EMBL/GenBank/DDBJ databases">
        <title>Lactobacillus hilgardii FLUB.</title>
        <authorList>
            <person name="Gustaw K."/>
        </authorList>
    </citation>
    <scope>NUCLEOTIDE SEQUENCE [LARGE SCALE GENOMIC DNA]</scope>
    <source>
        <strain evidence="3 4">FLUB</strain>
    </source>
</reference>
<accession>A0A6P1E978</accession>
<keyword evidence="1" id="KW-0175">Coiled coil</keyword>
<protein>
    <recommendedName>
        <fullName evidence="5">Extracellular protein</fullName>
    </recommendedName>
</protein>